<keyword evidence="2" id="KW-0479">Metal-binding</keyword>
<keyword evidence="3" id="KW-0862">Zinc</keyword>
<reference evidence="4" key="1">
    <citation type="submission" date="2011-02" db="EMBL/GenBank/DDBJ databases">
        <title>The genome of the leaf-cutting ant Acromyrmex echinatior suggests key adaptations to social evolution and fungus farming.</title>
        <authorList>
            <person name="Nygaard S."/>
            <person name="Zhang G."/>
        </authorList>
    </citation>
    <scope>NUCLEOTIDE SEQUENCE</scope>
</reference>
<dbReference type="AlphaFoldDB" id="F4WVB4"/>
<evidence type="ECO:0000313" key="4">
    <source>
        <dbReference type="EMBL" id="EGI61880.1"/>
    </source>
</evidence>
<evidence type="ECO:0000313" key="5">
    <source>
        <dbReference type="Proteomes" id="UP000007755"/>
    </source>
</evidence>
<dbReference type="Proteomes" id="UP000007755">
    <property type="component" value="Unassembled WGS sequence"/>
</dbReference>
<evidence type="ECO:0000256" key="3">
    <source>
        <dbReference type="ARBA" id="ARBA00022833"/>
    </source>
</evidence>
<evidence type="ECO:0000256" key="1">
    <source>
        <dbReference type="ARBA" id="ARBA00007818"/>
    </source>
</evidence>
<dbReference type="SUPFAM" id="SSF141678">
    <property type="entry name" value="MAL13P1.257-like"/>
    <property type="match status" value="1"/>
</dbReference>
<dbReference type="PANTHER" id="PTHR12857:SF0">
    <property type="entry name" value="CXXC MOTIF CONTAINING ZINC BINDING PROTEIN"/>
    <property type="match status" value="1"/>
</dbReference>
<dbReference type="Pfam" id="PF05907">
    <property type="entry name" value="CXXC_Zn-b_euk"/>
    <property type="match status" value="1"/>
</dbReference>
<dbReference type="InterPro" id="IPR008584">
    <property type="entry name" value="CXXC_Zn-binding_euk"/>
</dbReference>
<accession>F4WVB4</accession>
<dbReference type="GO" id="GO:0008270">
    <property type="term" value="F:zinc ion binding"/>
    <property type="evidence" value="ECO:0007669"/>
    <property type="project" value="TreeGrafter"/>
</dbReference>
<dbReference type="EMBL" id="GL888384">
    <property type="protein sequence ID" value="EGI61880.1"/>
    <property type="molecule type" value="Genomic_DNA"/>
</dbReference>
<name>F4WVB4_ACREC</name>
<proteinExistence type="inferred from homology"/>
<dbReference type="eggNOG" id="KOG1296">
    <property type="taxonomic scope" value="Eukaryota"/>
</dbReference>
<sequence length="188" mass="21475">MAPPVKSRCACACKFLRKDTDISQLKMVKVALWITCRLDNIEELKPSGPEFRWCLKFICCNCSNKSEKWNYVSLDESVPLQRGGSGVSNFVFKCKFCQRENSVTIIEDSIKSFTENDQGKFKSIVVFDCRGVEPDNFSAGEGWIAKAVNGGKEFTDVDLSEGEWEDYCDKIMEPVGIYEFQHMFQRVK</sequence>
<evidence type="ECO:0000256" key="2">
    <source>
        <dbReference type="ARBA" id="ARBA00022723"/>
    </source>
</evidence>
<dbReference type="InParanoid" id="F4WVB4"/>
<keyword evidence="5" id="KW-1185">Reference proteome</keyword>
<organism evidence="5">
    <name type="scientific">Acromyrmex echinatior</name>
    <name type="common">Panamanian leafcutter ant</name>
    <name type="synonym">Acromyrmex octospinosus echinatior</name>
    <dbReference type="NCBI Taxonomy" id="103372"/>
    <lineage>
        <taxon>Eukaryota</taxon>
        <taxon>Metazoa</taxon>
        <taxon>Ecdysozoa</taxon>
        <taxon>Arthropoda</taxon>
        <taxon>Hexapoda</taxon>
        <taxon>Insecta</taxon>
        <taxon>Pterygota</taxon>
        <taxon>Neoptera</taxon>
        <taxon>Endopterygota</taxon>
        <taxon>Hymenoptera</taxon>
        <taxon>Apocrita</taxon>
        <taxon>Aculeata</taxon>
        <taxon>Formicoidea</taxon>
        <taxon>Formicidae</taxon>
        <taxon>Myrmicinae</taxon>
        <taxon>Acromyrmex</taxon>
    </lineage>
</organism>
<comment type="similarity">
    <text evidence="1">Belongs to the UPF0587 family.</text>
</comment>
<gene>
    <name evidence="4" type="ORF">G5I_09781</name>
</gene>
<dbReference type="PANTHER" id="PTHR12857">
    <property type="entry name" value="CXXC MOTIF CONTAINING ZINC BINDING PROTEIN"/>
    <property type="match status" value="1"/>
</dbReference>
<protein>
    <submittedName>
        <fullName evidence="4">UPF0587 protein C1orf123-like protein</fullName>
    </submittedName>
</protein>
<dbReference type="OrthoDB" id="10248838at2759"/>
<dbReference type="FunCoup" id="F4WVB4">
    <property type="interactions" value="987"/>
</dbReference>